<feature type="domain" description="HTH cro/C1-type" evidence="1">
    <location>
        <begin position="47"/>
        <end position="94"/>
    </location>
</feature>
<dbReference type="PANTHER" id="PTHR35010">
    <property type="entry name" value="BLL4672 PROTEIN-RELATED"/>
    <property type="match status" value="1"/>
</dbReference>
<dbReference type="EMBL" id="BAAAYN010000050">
    <property type="protein sequence ID" value="GAA3395764.1"/>
    <property type="molecule type" value="Genomic_DNA"/>
</dbReference>
<evidence type="ECO:0000313" key="2">
    <source>
        <dbReference type="EMBL" id="GAA3395764.1"/>
    </source>
</evidence>
<dbReference type="Gene3D" id="1.10.260.40">
    <property type="entry name" value="lambda repressor-like DNA-binding domains"/>
    <property type="match status" value="1"/>
</dbReference>
<gene>
    <name evidence="2" type="ORF">GCM10020369_70010</name>
</gene>
<dbReference type="InterPro" id="IPR010982">
    <property type="entry name" value="Lambda_DNA-bd_dom_sf"/>
</dbReference>
<dbReference type="Pfam" id="PF13560">
    <property type="entry name" value="HTH_31"/>
    <property type="match status" value="1"/>
</dbReference>
<dbReference type="Proteomes" id="UP001501676">
    <property type="component" value="Unassembled WGS sequence"/>
</dbReference>
<organism evidence="2 3">
    <name type="scientific">Cryptosporangium minutisporangium</name>
    <dbReference type="NCBI Taxonomy" id="113569"/>
    <lineage>
        <taxon>Bacteria</taxon>
        <taxon>Bacillati</taxon>
        <taxon>Actinomycetota</taxon>
        <taxon>Actinomycetes</taxon>
        <taxon>Cryptosporangiales</taxon>
        <taxon>Cryptosporangiaceae</taxon>
        <taxon>Cryptosporangium</taxon>
    </lineage>
</organism>
<dbReference type="PANTHER" id="PTHR35010:SF2">
    <property type="entry name" value="BLL4672 PROTEIN"/>
    <property type="match status" value="1"/>
</dbReference>
<sequence length="289" mass="32053">MGTHAVATLGPVDTRAELSTFLRSRRARLHPEALGLPRYGERRRVPGLRREELAQLAGVSVTHYTRLEQGHAGSVSGEVLDAVARVLRLTADEREHLGNLVQPPRPTGEPGPEQVRTDLLCLIEGMAHAPAFVHSRLGTILARNDLADALFGDLDALPPDRRTWPHQVFLDGPFRSLVEGEDRERLARQHAAYLRLCLGRYPHDPAVDALVSSLVAESADFRRVWAEHHVADWAPLVTRLRHPRAGEIVASIDVMKSAGEPDQWLVTFTTEPRSVSQQRLLRLAPQTTG</sequence>
<dbReference type="SMART" id="SM00530">
    <property type="entry name" value="HTH_XRE"/>
    <property type="match status" value="1"/>
</dbReference>
<dbReference type="SUPFAM" id="SSF47413">
    <property type="entry name" value="lambda repressor-like DNA-binding domains"/>
    <property type="match status" value="1"/>
</dbReference>
<dbReference type="InterPro" id="IPR041413">
    <property type="entry name" value="MLTR_LBD"/>
</dbReference>
<protein>
    <submittedName>
        <fullName evidence="2">Helix-turn-helix transcriptional regulator</fullName>
    </submittedName>
</protein>
<dbReference type="Pfam" id="PF17765">
    <property type="entry name" value="MLTR_LBD"/>
    <property type="match status" value="1"/>
</dbReference>
<dbReference type="PROSITE" id="PS50943">
    <property type="entry name" value="HTH_CROC1"/>
    <property type="match status" value="1"/>
</dbReference>
<dbReference type="InterPro" id="IPR001387">
    <property type="entry name" value="Cro/C1-type_HTH"/>
</dbReference>
<evidence type="ECO:0000259" key="1">
    <source>
        <dbReference type="PROSITE" id="PS50943"/>
    </source>
</evidence>
<accession>A0ABP6T872</accession>
<keyword evidence="3" id="KW-1185">Reference proteome</keyword>
<comment type="caution">
    <text evidence="2">The sequence shown here is derived from an EMBL/GenBank/DDBJ whole genome shotgun (WGS) entry which is preliminary data.</text>
</comment>
<dbReference type="Gene3D" id="3.30.450.180">
    <property type="match status" value="1"/>
</dbReference>
<name>A0ABP6T872_9ACTN</name>
<dbReference type="CDD" id="cd00093">
    <property type="entry name" value="HTH_XRE"/>
    <property type="match status" value="1"/>
</dbReference>
<proteinExistence type="predicted"/>
<evidence type="ECO:0000313" key="3">
    <source>
        <dbReference type="Proteomes" id="UP001501676"/>
    </source>
</evidence>
<reference evidence="3" key="1">
    <citation type="journal article" date="2019" name="Int. J. Syst. Evol. Microbiol.">
        <title>The Global Catalogue of Microorganisms (GCM) 10K type strain sequencing project: providing services to taxonomists for standard genome sequencing and annotation.</title>
        <authorList>
            <consortium name="The Broad Institute Genomics Platform"/>
            <consortium name="The Broad Institute Genome Sequencing Center for Infectious Disease"/>
            <person name="Wu L."/>
            <person name="Ma J."/>
        </authorList>
    </citation>
    <scope>NUCLEOTIDE SEQUENCE [LARGE SCALE GENOMIC DNA]</scope>
    <source>
        <strain evidence="3">JCM 9458</strain>
    </source>
</reference>